<comment type="caution">
    <text evidence="3">The sequence shown here is derived from an EMBL/GenBank/DDBJ whole genome shotgun (WGS) entry which is preliminary data.</text>
</comment>
<evidence type="ECO:0000313" key="4">
    <source>
        <dbReference type="Proteomes" id="UP000530670"/>
    </source>
</evidence>
<feature type="compositionally biased region" description="Polar residues" evidence="2">
    <location>
        <begin position="175"/>
        <end position="185"/>
    </location>
</feature>
<dbReference type="GeneID" id="59301408"/>
<organism evidence="3 4">
    <name type="scientific">Fusarium tjaetaba</name>
    <dbReference type="NCBI Taxonomy" id="1567544"/>
    <lineage>
        <taxon>Eukaryota</taxon>
        <taxon>Fungi</taxon>
        <taxon>Dikarya</taxon>
        <taxon>Ascomycota</taxon>
        <taxon>Pezizomycotina</taxon>
        <taxon>Sordariomycetes</taxon>
        <taxon>Hypocreomycetidae</taxon>
        <taxon>Hypocreales</taxon>
        <taxon>Nectriaceae</taxon>
        <taxon>Fusarium</taxon>
        <taxon>Fusarium fujikuroi species complex</taxon>
    </lineage>
</organism>
<gene>
    <name evidence="3" type="ORF">FTJAE_2898</name>
</gene>
<feature type="compositionally biased region" description="Basic and acidic residues" evidence="2">
    <location>
        <begin position="193"/>
        <end position="203"/>
    </location>
</feature>
<accession>A0A8H5W3R0</accession>
<keyword evidence="1" id="KW-0175">Coiled coil</keyword>
<feature type="compositionally biased region" description="Low complexity" evidence="2">
    <location>
        <begin position="143"/>
        <end position="158"/>
    </location>
</feature>
<evidence type="ECO:0000313" key="3">
    <source>
        <dbReference type="EMBL" id="KAF5644208.1"/>
    </source>
</evidence>
<feature type="coiled-coil region" evidence="1">
    <location>
        <begin position="25"/>
        <end position="59"/>
    </location>
</feature>
<evidence type="ECO:0000256" key="2">
    <source>
        <dbReference type="SAM" id="MobiDB-lite"/>
    </source>
</evidence>
<dbReference type="RefSeq" id="XP_037210014.1">
    <property type="nucleotide sequence ID" value="XM_037349138.1"/>
</dbReference>
<protein>
    <submittedName>
        <fullName evidence="3">Uncharacterized protein</fullName>
    </submittedName>
</protein>
<evidence type="ECO:0000256" key="1">
    <source>
        <dbReference type="SAM" id="Coils"/>
    </source>
</evidence>
<feature type="compositionally biased region" description="Acidic residues" evidence="2">
    <location>
        <begin position="159"/>
        <end position="171"/>
    </location>
</feature>
<feature type="region of interest" description="Disordered" evidence="2">
    <location>
        <begin position="141"/>
        <end position="203"/>
    </location>
</feature>
<proteinExistence type="predicted"/>
<dbReference type="Proteomes" id="UP000530670">
    <property type="component" value="Unassembled WGS sequence"/>
</dbReference>
<name>A0A8H5W3R0_9HYPO</name>
<reference evidence="3 4" key="1">
    <citation type="submission" date="2020-05" db="EMBL/GenBank/DDBJ databases">
        <title>Identification and distribution of gene clusters putatively required for synthesis of sphingolipid metabolism inhibitors in phylogenetically diverse species of the filamentous fungus Fusarium.</title>
        <authorList>
            <person name="Kim H.-S."/>
            <person name="Busman M."/>
            <person name="Brown D.W."/>
            <person name="Divon H."/>
            <person name="Uhlig S."/>
            <person name="Proctor R.H."/>
        </authorList>
    </citation>
    <scope>NUCLEOTIDE SEQUENCE [LARGE SCALE GENOMIC DNA]</scope>
    <source>
        <strain evidence="3 4">NRRL 66243</strain>
    </source>
</reference>
<dbReference type="AlphaFoldDB" id="A0A8H5W3R0"/>
<sequence length="203" mass="22734">MKDLYSDSDSVAIALVAYCQTPVMSVSVERRIAQLNAEKEDLQARLAKQDNDADILKNLIDDQAINIRDLNSKIGRQGKQIQDLKYERHVSHSTIDDQAYEIGELKAQVSKQERELKDQGRENEDLETQLVIFQRVIDEDNISTSSGSSGTDYDLMDLSSDEEEEEQDIDPDSGLSFTTDSNSLDNFGAANIESDKGKAMDYS</sequence>
<feature type="coiled-coil region" evidence="1">
    <location>
        <begin position="95"/>
        <end position="129"/>
    </location>
</feature>
<dbReference type="OrthoDB" id="5104574at2759"/>
<dbReference type="EMBL" id="JAAQRI010000059">
    <property type="protein sequence ID" value="KAF5644208.1"/>
    <property type="molecule type" value="Genomic_DNA"/>
</dbReference>
<keyword evidence="4" id="KW-1185">Reference proteome</keyword>